<gene>
    <name evidence="5" type="ORF">M9458_057303</name>
</gene>
<keyword evidence="2" id="KW-0677">Repeat</keyword>
<dbReference type="InterPro" id="IPR051261">
    <property type="entry name" value="NLR"/>
</dbReference>
<feature type="compositionally biased region" description="Low complexity" evidence="3">
    <location>
        <begin position="194"/>
        <end position="206"/>
    </location>
</feature>
<comment type="caution">
    <text evidence="5">The sequence shown here is derived from an EMBL/GenBank/DDBJ whole genome shotgun (WGS) entry which is preliminary data.</text>
</comment>
<name>A0ABD0MBV2_CIRMR</name>
<accession>A0ABD0MBV2</accession>
<dbReference type="AlphaFoldDB" id="A0ABD0MBV2"/>
<dbReference type="EMBL" id="JAMKFB020000757">
    <property type="protein sequence ID" value="KAL0147392.1"/>
    <property type="molecule type" value="Genomic_DNA"/>
</dbReference>
<evidence type="ECO:0000256" key="3">
    <source>
        <dbReference type="SAM" id="MobiDB-lite"/>
    </source>
</evidence>
<organism evidence="5 6">
    <name type="scientific">Cirrhinus mrigala</name>
    <name type="common">Mrigala</name>
    <dbReference type="NCBI Taxonomy" id="683832"/>
    <lineage>
        <taxon>Eukaryota</taxon>
        <taxon>Metazoa</taxon>
        <taxon>Chordata</taxon>
        <taxon>Craniata</taxon>
        <taxon>Vertebrata</taxon>
        <taxon>Euteleostomi</taxon>
        <taxon>Actinopterygii</taxon>
        <taxon>Neopterygii</taxon>
        <taxon>Teleostei</taxon>
        <taxon>Ostariophysi</taxon>
        <taxon>Cypriniformes</taxon>
        <taxon>Cyprinidae</taxon>
        <taxon>Labeoninae</taxon>
        <taxon>Labeonini</taxon>
        <taxon>Cirrhinus</taxon>
    </lineage>
</organism>
<evidence type="ECO:0000256" key="2">
    <source>
        <dbReference type="ARBA" id="ARBA00022737"/>
    </source>
</evidence>
<dbReference type="InterPro" id="IPR041267">
    <property type="entry name" value="NLRP_HD2"/>
</dbReference>
<evidence type="ECO:0000313" key="5">
    <source>
        <dbReference type="EMBL" id="KAL0147392.1"/>
    </source>
</evidence>
<keyword evidence="1" id="KW-0433">Leucine-rich repeat</keyword>
<dbReference type="Proteomes" id="UP001529510">
    <property type="component" value="Unassembled WGS sequence"/>
</dbReference>
<feature type="region of interest" description="Disordered" evidence="3">
    <location>
        <begin position="172"/>
        <end position="206"/>
    </location>
</feature>
<dbReference type="PANTHER" id="PTHR24106">
    <property type="entry name" value="NACHT, LRR AND CARD DOMAINS-CONTAINING"/>
    <property type="match status" value="1"/>
</dbReference>
<proteinExistence type="predicted"/>
<keyword evidence="6" id="KW-1185">Reference proteome</keyword>
<dbReference type="Pfam" id="PF17776">
    <property type="entry name" value="NLRC4_HD2"/>
    <property type="match status" value="1"/>
</dbReference>
<evidence type="ECO:0000259" key="4">
    <source>
        <dbReference type="Pfam" id="PF17776"/>
    </source>
</evidence>
<feature type="domain" description="NACHT LRR and PYD" evidence="4">
    <location>
        <begin position="461"/>
        <end position="499"/>
    </location>
</feature>
<evidence type="ECO:0000313" key="6">
    <source>
        <dbReference type="Proteomes" id="UP001529510"/>
    </source>
</evidence>
<protein>
    <recommendedName>
        <fullName evidence="4">NACHT LRR and PYD domain-containing protein</fullName>
    </recommendedName>
</protein>
<sequence length="539" mass="58481">MPEPCPVPSDLLEPRHVSADPLEPCHVSADLLEPHYISADPPEPCHVSADIPEPCHVLAILPKPRQVSSHLPSHAVLTLSNLTASTPSSLAGISLSTVLPVMVVAILSMWATHCTPEASSDHKSAPEISSVYESVAEAFPVHRFAPMPPEVSAYTVEPSKEAASTLELTVSSIHESTPEISSDHESAPMPPEVAAPAAEPPKGAASSYDLSAQPVTVMEATSELSPCHVTAQEANHELSACHVIAKKAGPILPTCPATFEGTTSAVVWGFLLSSALLWMSFVPLWVSLLLSALPAPPWLPALPALPWLPALPALPLLRTPQKRTGWTSAPVLHGPGNLLSSALIWITSRPAAADLIPSECVHRVTEVRGFNESQKEEYFGKRISDQSLANRIISHLKECGIIVTEASVYSGLCTQIFREELGLYQGKRTLDEALQSKNGHLDLFLRQIRVSYKNYSHRRCSYNKEKTVQYIQQKIRNNHSSEKSINLFHCLNELGDDSLDAGDPTLSEIWKNKRDHTLLFTVVSSGLCVADIRAEDGCF</sequence>
<evidence type="ECO:0000256" key="1">
    <source>
        <dbReference type="ARBA" id="ARBA00022614"/>
    </source>
</evidence>
<reference evidence="5 6" key="1">
    <citation type="submission" date="2024-05" db="EMBL/GenBank/DDBJ databases">
        <title>Genome sequencing and assembly of Indian major carp, Cirrhinus mrigala (Hamilton, 1822).</title>
        <authorList>
            <person name="Mohindra V."/>
            <person name="Chowdhury L.M."/>
            <person name="Lal K."/>
            <person name="Jena J.K."/>
        </authorList>
    </citation>
    <scope>NUCLEOTIDE SEQUENCE [LARGE SCALE GENOMIC DNA]</scope>
    <source>
        <strain evidence="5">CM1030</strain>
        <tissue evidence="5">Blood</tissue>
    </source>
</reference>